<evidence type="ECO:0000313" key="2">
    <source>
        <dbReference type="EMBL" id="VWB52899.1"/>
    </source>
</evidence>
<reference evidence="2 3" key="1">
    <citation type="submission" date="2019-09" db="EMBL/GenBank/DDBJ databases">
        <authorList>
            <person name="Depoorter E."/>
        </authorList>
    </citation>
    <scope>NUCLEOTIDE SEQUENCE [LARGE SCALE GENOMIC DNA]</scope>
    <source>
        <strain evidence="2">LMG 23254</strain>
    </source>
</reference>
<organism evidence="2 3">
    <name type="scientific">Burkholderia lata (strain ATCC 17760 / DSM 23089 / LMG 22485 / NCIMB 9086 / R18194 / 383)</name>
    <dbReference type="NCBI Taxonomy" id="482957"/>
    <lineage>
        <taxon>Bacteria</taxon>
        <taxon>Pseudomonadati</taxon>
        <taxon>Pseudomonadota</taxon>
        <taxon>Betaproteobacteria</taxon>
        <taxon>Burkholderiales</taxon>
        <taxon>Burkholderiaceae</taxon>
        <taxon>Burkholderia</taxon>
        <taxon>Burkholderia cepacia complex</taxon>
    </lineage>
</organism>
<dbReference type="InterPro" id="IPR032466">
    <property type="entry name" value="Metal_Hydrolase"/>
</dbReference>
<dbReference type="GO" id="GO:0016814">
    <property type="term" value="F:hydrolase activity, acting on carbon-nitrogen (but not peptide) bonds, in cyclic amidines"/>
    <property type="evidence" value="ECO:0007669"/>
    <property type="project" value="TreeGrafter"/>
</dbReference>
<evidence type="ECO:0000313" key="3">
    <source>
        <dbReference type="Proteomes" id="UP000494218"/>
    </source>
</evidence>
<evidence type="ECO:0000259" key="1">
    <source>
        <dbReference type="Pfam" id="PF07969"/>
    </source>
</evidence>
<feature type="domain" description="Amidohydrolase 3" evidence="1">
    <location>
        <begin position="64"/>
        <end position="409"/>
    </location>
</feature>
<dbReference type="Gene3D" id="2.30.40.10">
    <property type="entry name" value="Urease, subunit C, domain 1"/>
    <property type="match status" value="1"/>
</dbReference>
<accession>A0A6P2K7V1</accession>
<dbReference type="Proteomes" id="UP000494218">
    <property type="component" value="Unassembled WGS sequence"/>
</dbReference>
<dbReference type="SUPFAM" id="SSF51338">
    <property type="entry name" value="Composite domain of metallo-dependent hydrolases"/>
    <property type="match status" value="1"/>
</dbReference>
<dbReference type="CDD" id="cd01293">
    <property type="entry name" value="Bact_CD"/>
    <property type="match status" value="1"/>
</dbReference>
<proteinExistence type="predicted"/>
<gene>
    <name evidence="2" type="ORF">BLA23254_02410</name>
</gene>
<dbReference type="EMBL" id="CABVPW010000010">
    <property type="protein sequence ID" value="VWB52899.1"/>
    <property type="molecule type" value="Genomic_DNA"/>
</dbReference>
<dbReference type="Pfam" id="PF07969">
    <property type="entry name" value="Amidohydro_3"/>
    <property type="match status" value="1"/>
</dbReference>
<dbReference type="NCBIfam" id="NF004636">
    <property type="entry name" value="PRK05985.1"/>
    <property type="match status" value="1"/>
</dbReference>
<dbReference type="PANTHER" id="PTHR32027:SF9">
    <property type="entry name" value="BLL3847 PROTEIN"/>
    <property type="match status" value="1"/>
</dbReference>
<protein>
    <submittedName>
        <fullName evidence="2">Cytosine deaminase</fullName>
    </submittedName>
</protein>
<dbReference type="Gene3D" id="3.20.20.140">
    <property type="entry name" value="Metal-dependent hydrolases"/>
    <property type="match status" value="1"/>
</dbReference>
<name>A0A6P2K7V1_BURL3</name>
<dbReference type="InterPro" id="IPR013108">
    <property type="entry name" value="Amidohydro_3"/>
</dbReference>
<dbReference type="SUPFAM" id="SSF51556">
    <property type="entry name" value="Metallo-dependent hydrolases"/>
    <property type="match status" value="1"/>
</dbReference>
<dbReference type="InterPro" id="IPR011059">
    <property type="entry name" value="Metal-dep_hydrolase_composite"/>
</dbReference>
<dbReference type="AlphaFoldDB" id="A0A6P2K7V1"/>
<dbReference type="InterPro" id="IPR052349">
    <property type="entry name" value="Metallo-hydrolase_Enzymes"/>
</dbReference>
<dbReference type="PANTHER" id="PTHR32027">
    <property type="entry name" value="CYTOSINE DEAMINASE"/>
    <property type="match status" value="1"/>
</dbReference>
<sequence>MRRAPFALTAPIALTDPTGTDMTNLLIRNVRPSADAALDILIEGDRIARIGPSLDAPAGCAIEDGAGALALPGLVEGHTHLDKTHWGMPWYRNQVGPRLVDRIENERHYHATSGHDAGVASLALARAFLAAGTTRIRTHVDIDTEAGLRHLHGVLATRETLRGQVEIQIVAFPQSGVLKRPGTDALLSDALAAGADLLGGLDPCAIEGDPVEAVDVLFAIAERHGRGLDLHLHERGSMGAYSLDLILQRTATHGMQGKVTISHGFCLGDIAERERDALLARMAELGVGLVTTAPAAVPVPPVAACRAAGVTVIGGNDGVRDTWTPYGSPDMLERAMLIGMRNDFRRDDALEVALDCVTHGAARGCGFDGYGLQPGSRADVVLVDALTFAEAVVARPVRRLVVSSGKIVARNGALV</sequence>